<dbReference type="OrthoDB" id="1209056at2"/>
<dbReference type="EMBL" id="FOIU01000001">
    <property type="protein sequence ID" value="SEW24154.1"/>
    <property type="molecule type" value="Genomic_DNA"/>
</dbReference>
<gene>
    <name evidence="1" type="ORF">SAMN05421841_1784</name>
</gene>
<sequence>MENGNVIGEKLTGFGKEVHRFEWKHGYRFDPKTKRMLLPSELNRRKLPTLTQFEEYKIVD</sequence>
<dbReference type="RefSeq" id="WP_089791619.1">
    <property type="nucleotide sequence ID" value="NZ_FOIU01000001.1"/>
</dbReference>
<protein>
    <submittedName>
        <fullName evidence="1">Uncharacterized protein</fullName>
    </submittedName>
</protein>
<dbReference type="STRING" id="356305.SAMN05421841_1784"/>
<keyword evidence="2" id="KW-1185">Reference proteome</keyword>
<dbReference type="AlphaFoldDB" id="A0A1I0QAV4"/>
<accession>A0A1I0QAV4</accession>
<evidence type="ECO:0000313" key="1">
    <source>
        <dbReference type="EMBL" id="SEW24154.1"/>
    </source>
</evidence>
<evidence type="ECO:0000313" key="2">
    <source>
        <dbReference type="Proteomes" id="UP000199469"/>
    </source>
</evidence>
<organism evidence="1 2">
    <name type="scientific">Chryseobacterium wanjuense</name>
    <dbReference type="NCBI Taxonomy" id="356305"/>
    <lineage>
        <taxon>Bacteria</taxon>
        <taxon>Pseudomonadati</taxon>
        <taxon>Bacteroidota</taxon>
        <taxon>Flavobacteriia</taxon>
        <taxon>Flavobacteriales</taxon>
        <taxon>Weeksellaceae</taxon>
        <taxon>Chryseobacterium group</taxon>
        <taxon>Chryseobacterium</taxon>
    </lineage>
</organism>
<dbReference type="Proteomes" id="UP000199469">
    <property type="component" value="Unassembled WGS sequence"/>
</dbReference>
<reference evidence="2" key="1">
    <citation type="submission" date="2016-10" db="EMBL/GenBank/DDBJ databases">
        <authorList>
            <person name="Varghese N."/>
            <person name="Submissions S."/>
        </authorList>
    </citation>
    <scope>NUCLEOTIDE SEQUENCE [LARGE SCALE GENOMIC DNA]</scope>
    <source>
        <strain evidence="2">DSM 17724</strain>
    </source>
</reference>
<proteinExistence type="predicted"/>
<name>A0A1I0QAV4_9FLAO</name>